<dbReference type="GO" id="GO:0006310">
    <property type="term" value="P:DNA recombination"/>
    <property type="evidence" value="ECO:0007669"/>
    <property type="project" value="UniProtKB-KW"/>
</dbReference>
<evidence type="ECO:0000256" key="4">
    <source>
        <dbReference type="PROSITE-ProRule" id="PRU01248"/>
    </source>
</evidence>
<evidence type="ECO:0000256" key="3">
    <source>
        <dbReference type="ARBA" id="ARBA00023172"/>
    </source>
</evidence>
<dbReference type="KEGG" id="hrr:HZS55_12095"/>
<dbReference type="GO" id="GO:0015074">
    <property type="term" value="P:DNA integration"/>
    <property type="evidence" value="ECO:0007669"/>
    <property type="project" value="UniProtKB-KW"/>
</dbReference>
<dbReference type="InterPro" id="IPR010998">
    <property type="entry name" value="Integrase_recombinase_N"/>
</dbReference>
<keyword evidence="8" id="KW-1185">Reference proteome</keyword>
<dbReference type="PROSITE" id="PS51898">
    <property type="entry name" value="TYR_RECOMBINASE"/>
    <property type="match status" value="1"/>
</dbReference>
<dbReference type="RefSeq" id="WP_179907916.1">
    <property type="nucleotide sequence ID" value="NZ_CP058910.1"/>
</dbReference>
<evidence type="ECO:0000313" key="8">
    <source>
        <dbReference type="Proteomes" id="UP000509667"/>
    </source>
</evidence>
<sequence length="332" mass="38665">MESLQPEKAVEMYLQERSNEVSEWTYYSHQSRLGHFLDWCEQKGVDNLNELTGRDMHEYKLWRRESGISKVTEKTQMDTLRVFIRYCERIEAVQENLSEAVQSPDLDKDENVRDEILEGERAIQILEHLEKYEYASFRHTLLLLMFKCGMRLGGLHSLDLSDYDESNMSLHIEHRPETETPLKNKEDGSRLIALSSSQCRVLSDYIDENRHDVEDDFGRKPLLTRSSGRPHKNTIRNYVYQITRPCMIGDCPHGRDPDECDDNSWSGASSCPATVSPHSVRRGSITYHLLEDVPDGVVSDRMNVGQDTLDKHYDKRSLEEKMEQRRDHLQGI</sequence>
<proteinExistence type="predicted"/>
<evidence type="ECO:0000313" key="7">
    <source>
        <dbReference type="EMBL" id="QLH77994.1"/>
    </source>
</evidence>
<gene>
    <name evidence="7" type="ORF">HZS55_12095</name>
</gene>
<dbReference type="Pfam" id="PF02899">
    <property type="entry name" value="Phage_int_SAM_1"/>
    <property type="match status" value="1"/>
</dbReference>
<reference evidence="7 8" key="1">
    <citation type="submission" date="2020-07" db="EMBL/GenBank/DDBJ databases">
        <title>Halosimplex pelagicum sp. nov. and Halosimplex rubrum sp. nov., isolated from salted brown alga Laminaria, and emended description of the genus Halosimplex.</title>
        <authorList>
            <person name="Cui H."/>
        </authorList>
    </citation>
    <scope>NUCLEOTIDE SEQUENCE [LARGE SCALE GENOMIC DNA]</scope>
    <source>
        <strain evidence="7 8">R27</strain>
    </source>
</reference>
<feature type="domain" description="Tyr recombinase" evidence="5">
    <location>
        <begin position="112"/>
        <end position="326"/>
    </location>
</feature>
<dbReference type="PROSITE" id="PS51900">
    <property type="entry name" value="CB"/>
    <property type="match status" value="1"/>
</dbReference>
<organism evidence="7 8">
    <name type="scientific">Halosimplex rubrum</name>
    <dbReference type="NCBI Taxonomy" id="869889"/>
    <lineage>
        <taxon>Archaea</taxon>
        <taxon>Methanobacteriati</taxon>
        <taxon>Methanobacteriota</taxon>
        <taxon>Stenosarchaea group</taxon>
        <taxon>Halobacteria</taxon>
        <taxon>Halobacteriales</taxon>
        <taxon>Haloarculaceae</taxon>
        <taxon>Halosimplex</taxon>
    </lineage>
</organism>
<protein>
    <submittedName>
        <fullName evidence="7">Site-specific integrase</fullName>
    </submittedName>
</protein>
<keyword evidence="1" id="KW-0229">DNA integration</keyword>
<dbReference type="PANTHER" id="PTHR30349">
    <property type="entry name" value="PHAGE INTEGRASE-RELATED"/>
    <property type="match status" value="1"/>
</dbReference>
<dbReference type="Gene3D" id="1.10.443.10">
    <property type="entry name" value="Intergrase catalytic core"/>
    <property type="match status" value="1"/>
</dbReference>
<dbReference type="InterPro" id="IPR013762">
    <property type="entry name" value="Integrase-like_cat_sf"/>
</dbReference>
<dbReference type="InterPro" id="IPR044068">
    <property type="entry name" value="CB"/>
</dbReference>
<feature type="domain" description="Core-binding (CB)" evidence="6">
    <location>
        <begin position="4"/>
        <end position="88"/>
    </location>
</feature>
<keyword evidence="2 4" id="KW-0238">DNA-binding</keyword>
<dbReference type="GeneID" id="56078616"/>
<dbReference type="InterPro" id="IPR002104">
    <property type="entry name" value="Integrase_catalytic"/>
</dbReference>
<accession>A0A7D5TP98</accession>
<evidence type="ECO:0000256" key="2">
    <source>
        <dbReference type="ARBA" id="ARBA00023125"/>
    </source>
</evidence>
<dbReference type="EMBL" id="CP058910">
    <property type="protein sequence ID" value="QLH77994.1"/>
    <property type="molecule type" value="Genomic_DNA"/>
</dbReference>
<evidence type="ECO:0000259" key="6">
    <source>
        <dbReference type="PROSITE" id="PS51900"/>
    </source>
</evidence>
<dbReference type="Proteomes" id="UP000509667">
    <property type="component" value="Chromosome"/>
</dbReference>
<dbReference type="InterPro" id="IPR050090">
    <property type="entry name" value="Tyrosine_recombinase_XerCD"/>
</dbReference>
<dbReference type="CDD" id="cd00397">
    <property type="entry name" value="DNA_BRE_C"/>
    <property type="match status" value="1"/>
</dbReference>
<keyword evidence="3" id="KW-0233">DNA recombination</keyword>
<dbReference type="OrthoDB" id="198497at2157"/>
<dbReference type="GO" id="GO:0003677">
    <property type="term" value="F:DNA binding"/>
    <property type="evidence" value="ECO:0007669"/>
    <property type="project" value="UniProtKB-UniRule"/>
</dbReference>
<dbReference type="InterPro" id="IPR004107">
    <property type="entry name" value="Integrase_SAM-like_N"/>
</dbReference>
<evidence type="ECO:0000256" key="1">
    <source>
        <dbReference type="ARBA" id="ARBA00022908"/>
    </source>
</evidence>
<evidence type="ECO:0000259" key="5">
    <source>
        <dbReference type="PROSITE" id="PS51898"/>
    </source>
</evidence>
<name>A0A7D5TP98_9EURY</name>
<dbReference type="InterPro" id="IPR011010">
    <property type="entry name" value="DNA_brk_join_enz"/>
</dbReference>
<dbReference type="SUPFAM" id="SSF56349">
    <property type="entry name" value="DNA breaking-rejoining enzymes"/>
    <property type="match status" value="1"/>
</dbReference>
<dbReference type="Gene3D" id="1.10.150.130">
    <property type="match status" value="1"/>
</dbReference>
<dbReference type="PANTHER" id="PTHR30349:SF41">
    <property type="entry name" value="INTEGRASE_RECOMBINASE PROTEIN MJ0367-RELATED"/>
    <property type="match status" value="1"/>
</dbReference>
<dbReference type="AlphaFoldDB" id="A0A7D5TP98"/>